<accession>A0A1Q9G7K0</accession>
<evidence type="ECO:0000313" key="2">
    <source>
        <dbReference type="Proteomes" id="UP000186905"/>
    </source>
</evidence>
<comment type="caution">
    <text evidence="1">The sequence shown here is derived from an EMBL/GenBank/DDBJ whole genome shotgun (WGS) entry which is preliminary data.</text>
</comment>
<gene>
    <name evidence="1" type="ORF">BIT28_16395</name>
</gene>
<keyword evidence="2" id="KW-1185">Reference proteome</keyword>
<dbReference type="Proteomes" id="UP000186905">
    <property type="component" value="Unassembled WGS sequence"/>
</dbReference>
<dbReference type="OrthoDB" id="1521716at2"/>
<proteinExistence type="predicted"/>
<protein>
    <submittedName>
        <fullName evidence="1">Uncharacterized protein</fullName>
    </submittedName>
</protein>
<reference evidence="1 2" key="1">
    <citation type="submission" date="2016-09" db="EMBL/GenBank/DDBJ databases">
        <title>Photobacterium proteolyticum sp. nov. a protease producing bacterium isolated from ocean sediments of Laizhou Bay.</title>
        <authorList>
            <person name="Li Y."/>
        </authorList>
    </citation>
    <scope>NUCLEOTIDE SEQUENCE [LARGE SCALE GENOMIC DNA]</scope>
    <source>
        <strain evidence="1 2">13-12</strain>
    </source>
</reference>
<dbReference type="AlphaFoldDB" id="A0A1Q9G7K0"/>
<name>A0A1Q9G7K0_9GAMM</name>
<evidence type="ECO:0000313" key="1">
    <source>
        <dbReference type="EMBL" id="OLQ70305.1"/>
    </source>
</evidence>
<dbReference type="EMBL" id="MJIL01000098">
    <property type="protein sequence ID" value="OLQ70305.1"/>
    <property type="molecule type" value="Genomic_DNA"/>
</dbReference>
<sequence length="103" mass="11556">MNIYRNFVISNCGTGLSVGEGAQGHFENIKVTDCNKGYVLHQNSNLNFVKSSAVNNKVGVELIGELTSDQMSPEIPMLPSNVSREMQYALEYLKHIVRYNPYE</sequence>
<organism evidence="1 2">
    <name type="scientific">Photobacterium proteolyticum</name>
    <dbReference type="NCBI Taxonomy" id="1903952"/>
    <lineage>
        <taxon>Bacteria</taxon>
        <taxon>Pseudomonadati</taxon>
        <taxon>Pseudomonadota</taxon>
        <taxon>Gammaproteobacteria</taxon>
        <taxon>Vibrionales</taxon>
        <taxon>Vibrionaceae</taxon>
        <taxon>Photobacterium</taxon>
    </lineage>
</organism>
<dbReference type="RefSeq" id="WP_075767878.1">
    <property type="nucleotide sequence ID" value="NZ_MJIL01000098.1"/>
</dbReference>